<evidence type="ECO:0000256" key="1">
    <source>
        <dbReference type="SAM" id="MobiDB-lite"/>
    </source>
</evidence>
<comment type="caution">
    <text evidence="3">The sequence shown here is derived from an EMBL/GenBank/DDBJ whole genome shotgun (WGS) entry which is preliminary data.</text>
</comment>
<evidence type="ECO:0000313" key="4">
    <source>
        <dbReference type="Proteomes" id="UP000177328"/>
    </source>
</evidence>
<dbReference type="InterPro" id="IPR011704">
    <property type="entry name" value="ATPase_dyneun-rel_AAA"/>
</dbReference>
<feature type="region of interest" description="Disordered" evidence="1">
    <location>
        <begin position="1"/>
        <end position="20"/>
    </location>
</feature>
<dbReference type="GO" id="GO:0016887">
    <property type="term" value="F:ATP hydrolysis activity"/>
    <property type="evidence" value="ECO:0007669"/>
    <property type="project" value="InterPro"/>
</dbReference>
<dbReference type="AlphaFoldDB" id="A0A1F5KJY7"/>
<dbReference type="EMBL" id="MFDD01000002">
    <property type="protein sequence ID" value="OGE41212.1"/>
    <property type="molecule type" value="Genomic_DNA"/>
</dbReference>
<protein>
    <recommendedName>
        <fullName evidence="2">ATPase dynein-related AAA domain-containing protein</fullName>
    </recommendedName>
</protein>
<feature type="compositionally biased region" description="Basic and acidic residues" evidence="1">
    <location>
        <begin position="1"/>
        <end position="10"/>
    </location>
</feature>
<dbReference type="Proteomes" id="UP000177328">
    <property type="component" value="Unassembled WGS sequence"/>
</dbReference>
<gene>
    <name evidence="3" type="ORF">A3D25_01635</name>
</gene>
<sequence>MDGDTERKPEGLLPKHIGGELKSVNQAAPLSPLLPPKEPGQLDAYLKSRATETFDLRRERYEKRREALDNAPDLEVVLRKRYEQQNGEPAPEGINLSFQVINDFRRLVKDAQTYRKVSKDARDPVERAHGTLVYNQLKTRIDREYLHDPDALSFEKAYREYIQSRNSYVNFLSKLEEMKRVEGLLSEPSFKSLPDGEAFDEVDYSRVERVMRSGEIATSLEVAPEMNELEATLRTIYAEGTPEYEELRGILLSTTKEVVPKTKKGLQDEHDKAKNTALELFSDGMVRRFWREKEYNDLIAAFAKGEDVIETQSVIANLNKLNEWEEQHQRTTVGGVLTGPPGVGKTTLVRHYLEAQGRKFVYMDLSEDVTRYLLYGSKAIEFKTSTEHHRALTEQLAALGTDDFRKFVVENSSTLSQVFHLNGDEAVSAYLDLINEEVGKAQIDETQIQNIRGKVNDLASTVFRKELAQEFSHLVKKNGWRDGVIIAALRRGDSVIMDEFNKNRNWSLIYSLLTAKPGEDWYFADNDETINIPDHWRMYFTANIGRRHSAFVVPEALASRAQGKVVEVGYPPMQEEMMVALSSMSDAEGNWLRSVDDLGKLYLTITEVVPAVRKYIEDKPQTVPISYRTIRDLGEKLILYRDRETKKPIYKATGKSFDAALYEVLIESQKAIFEDQVVPREIVNICTRLGLMMDDDIKDKVAGWIGEEAYEERKKDQEGNQKSREQIIEDFRGLAKDAYAMIGDTSEMGMPIQRTF</sequence>
<dbReference type="Gene3D" id="3.40.50.300">
    <property type="entry name" value="P-loop containing nucleotide triphosphate hydrolases"/>
    <property type="match status" value="1"/>
</dbReference>
<proteinExistence type="predicted"/>
<reference evidence="3 4" key="1">
    <citation type="journal article" date="2016" name="Nat. Commun.">
        <title>Thousands of microbial genomes shed light on interconnected biogeochemical processes in an aquifer system.</title>
        <authorList>
            <person name="Anantharaman K."/>
            <person name="Brown C.T."/>
            <person name="Hug L.A."/>
            <person name="Sharon I."/>
            <person name="Castelle C.J."/>
            <person name="Probst A.J."/>
            <person name="Thomas B.C."/>
            <person name="Singh A."/>
            <person name="Wilkins M.J."/>
            <person name="Karaoz U."/>
            <person name="Brodie E.L."/>
            <person name="Williams K.H."/>
            <person name="Hubbard S.S."/>
            <person name="Banfield J.F."/>
        </authorList>
    </citation>
    <scope>NUCLEOTIDE SEQUENCE [LARGE SCALE GENOMIC DNA]</scope>
</reference>
<dbReference type="SUPFAM" id="SSF52540">
    <property type="entry name" value="P-loop containing nucleoside triphosphate hydrolases"/>
    <property type="match status" value="1"/>
</dbReference>
<accession>A0A1F5KJY7</accession>
<name>A0A1F5KJY7_9BACT</name>
<evidence type="ECO:0000259" key="2">
    <source>
        <dbReference type="Pfam" id="PF07728"/>
    </source>
</evidence>
<organism evidence="3 4">
    <name type="scientific">Candidatus Daviesbacteria bacterium RIFCSPHIGHO2_02_FULL_43_12</name>
    <dbReference type="NCBI Taxonomy" id="1797776"/>
    <lineage>
        <taxon>Bacteria</taxon>
        <taxon>Candidatus Daviesiibacteriota</taxon>
    </lineage>
</organism>
<dbReference type="InterPro" id="IPR027417">
    <property type="entry name" value="P-loop_NTPase"/>
</dbReference>
<evidence type="ECO:0000313" key="3">
    <source>
        <dbReference type="EMBL" id="OGE41212.1"/>
    </source>
</evidence>
<feature type="domain" description="ATPase dynein-related AAA" evidence="2">
    <location>
        <begin position="336"/>
        <end position="388"/>
    </location>
</feature>
<dbReference type="Pfam" id="PF07728">
    <property type="entry name" value="AAA_5"/>
    <property type="match status" value="1"/>
</dbReference>
<dbReference type="GO" id="GO:0005524">
    <property type="term" value="F:ATP binding"/>
    <property type="evidence" value="ECO:0007669"/>
    <property type="project" value="InterPro"/>
</dbReference>